<evidence type="ECO:0000313" key="3">
    <source>
        <dbReference type="Proteomes" id="UP000619788"/>
    </source>
</evidence>
<name>A0A8J3SEU7_9ACTN</name>
<protein>
    <recommendedName>
        <fullName evidence="1">ThuA-like domain-containing protein</fullName>
    </recommendedName>
</protein>
<keyword evidence="3" id="KW-1185">Reference proteome</keyword>
<evidence type="ECO:0000313" key="2">
    <source>
        <dbReference type="EMBL" id="GIH90654.1"/>
    </source>
</evidence>
<dbReference type="Gene3D" id="3.40.50.880">
    <property type="match status" value="1"/>
</dbReference>
<dbReference type="InterPro" id="IPR029062">
    <property type="entry name" value="Class_I_gatase-like"/>
</dbReference>
<gene>
    <name evidence="2" type="ORF">Psi01_12840</name>
</gene>
<dbReference type="RefSeq" id="WP_204062995.1">
    <property type="nucleotide sequence ID" value="NZ_BOOJ01000012.1"/>
</dbReference>
<accession>A0A8J3SEU7</accession>
<proteinExistence type="predicted"/>
<dbReference type="EMBL" id="BOOJ01000012">
    <property type="protein sequence ID" value="GIH90654.1"/>
    <property type="molecule type" value="Genomic_DNA"/>
</dbReference>
<dbReference type="PANTHER" id="PTHR40469:SF2">
    <property type="entry name" value="GALACTOSE-BINDING DOMAIN-LIKE SUPERFAMILY PROTEIN"/>
    <property type="match status" value="1"/>
</dbReference>
<dbReference type="PANTHER" id="PTHR40469">
    <property type="entry name" value="SECRETED GLYCOSYL HYDROLASE"/>
    <property type="match status" value="1"/>
</dbReference>
<dbReference type="AlphaFoldDB" id="A0A8J3SEU7"/>
<evidence type="ECO:0000259" key="1">
    <source>
        <dbReference type="Pfam" id="PF06283"/>
    </source>
</evidence>
<dbReference type="Proteomes" id="UP000619788">
    <property type="component" value="Unassembled WGS sequence"/>
</dbReference>
<dbReference type="InterPro" id="IPR029010">
    <property type="entry name" value="ThuA-like"/>
</dbReference>
<organism evidence="2 3">
    <name type="scientific">Planobispora siamensis</name>
    <dbReference type="NCBI Taxonomy" id="936338"/>
    <lineage>
        <taxon>Bacteria</taxon>
        <taxon>Bacillati</taxon>
        <taxon>Actinomycetota</taxon>
        <taxon>Actinomycetes</taxon>
        <taxon>Streptosporangiales</taxon>
        <taxon>Streptosporangiaceae</taxon>
        <taxon>Planobispora</taxon>
    </lineage>
</organism>
<sequence>MIRILSGAGRYADPYHRFPATSARVAQLIAATGRKVEVVEDVEGGLADLSGVDLLVVNVGNPQPHGSESAELPAARAGLVGYVRDGGPLLALHVSATSFPTVPEWEEILGGRWVEGRSMHPELDHARILVNTGAHPIVDGIEDFSVWDERYSYLRVSPEIRPLAYHRHDGLDHPLLWAREHHGARVVYDALGHDERSYDSPERCAALTASVAWLTG</sequence>
<comment type="caution">
    <text evidence="2">The sequence shown here is derived from an EMBL/GenBank/DDBJ whole genome shotgun (WGS) entry which is preliminary data.</text>
</comment>
<reference evidence="2 3" key="1">
    <citation type="submission" date="2021-01" db="EMBL/GenBank/DDBJ databases">
        <title>Whole genome shotgun sequence of Planobispora siamensis NBRC 107568.</title>
        <authorList>
            <person name="Komaki H."/>
            <person name="Tamura T."/>
        </authorList>
    </citation>
    <scope>NUCLEOTIDE SEQUENCE [LARGE SCALE GENOMIC DNA]</scope>
    <source>
        <strain evidence="2 3">NBRC 107568</strain>
    </source>
</reference>
<feature type="domain" description="ThuA-like" evidence="1">
    <location>
        <begin position="18"/>
        <end position="213"/>
    </location>
</feature>
<dbReference type="SUPFAM" id="SSF52317">
    <property type="entry name" value="Class I glutamine amidotransferase-like"/>
    <property type="match status" value="1"/>
</dbReference>
<dbReference type="Pfam" id="PF06283">
    <property type="entry name" value="ThuA"/>
    <property type="match status" value="1"/>
</dbReference>